<dbReference type="AlphaFoldDB" id="S8AQ48"/>
<keyword evidence="3" id="KW-1185">Reference proteome</keyword>
<dbReference type="HOGENOM" id="CLU_2184863_0_0_1"/>
<evidence type="ECO:0000313" key="3">
    <source>
        <dbReference type="Proteomes" id="UP000019376"/>
    </source>
</evidence>
<accession>S8AQ48</accession>
<sequence length="109" mass="11736">MPPTSQGSDLDSAGLVRDHGRAVPACRGAAISRSRRVQRWSPFARWRAVAPRDDPPKGGSLVDGGKPVEARSMNCTDAEAVGSRTMEMCHKSSPSMLFSLLLNDGIRMV</sequence>
<feature type="region of interest" description="Disordered" evidence="1">
    <location>
        <begin position="49"/>
        <end position="69"/>
    </location>
</feature>
<reference evidence="2 3" key="1">
    <citation type="journal article" date="2013" name="PLoS ONE">
        <title>Genomic and secretomic analyses reveal unique features of the lignocellulolytic enzyme system of Penicillium decumbens.</title>
        <authorList>
            <person name="Liu G."/>
            <person name="Zhang L."/>
            <person name="Wei X."/>
            <person name="Zou G."/>
            <person name="Qin Y."/>
            <person name="Ma L."/>
            <person name="Li J."/>
            <person name="Zheng H."/>
            <person name="Wang S."/>
            <person name="Wang C."/>
            <person name="Xun L."/>
            <person name="Zhao G.-P."/>
            <person name="Zhou Z."/>
            <person name="Qu Y."/>
        </authorList>
    </citation>
    <scope>NUCLEOTIDE SEQUENCE [LARGE SCALE GENOMIC DNA]</scope>
    <source>
        <strain evidence="3">114-2 / CGMCC 5302</strain>
    </source>
</reference>
<gene>
    <name evidence="2" type="ORF">PDE_03019</name>
</gene>
<dbReference type="Proteomes" id="UP000019376">
    <property type="component" value="Unassembled WGS sequence"/>
</dbReference>
<proteinExistence type="predicted"/>
<evidence type="ECO:0000313" key="2">
    <source>
        <dbReference type="EMBL" id="EPS28073.1"/>
    </source>
</evidence>
<name>S8AQ48_PENO1</name>
<protein>
    <submittedName>
        <fullName evidence="2">Uncharacterized protein</fullName>
    </submittedName>
</protein>
<organism evidence="2 3">
    <name type="scientific">Penicillium oxalicum (strain 114-2 / CGMCC 5302)</name>
    <name type="common">Penicillium decumbens</name>
    <dbReference type="NCBI Taxonomy" id="933388"/>
    <lineage>
        <taxon>Eukaryota</taxon>
        <taxon>Fungi</taxon>
        <taxon>Dikarya</taxon>
        <taxon>Ascomycota</taxon>
        <taxon>Pezizomycotina</taxon>
        <taxon>Eurotiomycetes</taxon>
        <taxon>Eurotiomycetidae</taxon>
        <taxon>Eurotiales</taxon>
        <taxon>Aspergillaceae</taxon>
        <taxon>Penicillium</taxon>
    </lineage>
</organism>
<evidence type="ECO:0000256" key="1">
    <source>
        <dbReference type="SAM" id="MobiDB-lite"/>
    </source>
</evidence>
<dbReference type="EMBL" id="KB644410">
    <property type="protein sequence ID" value="EPS28073.1"/>
    <property type="molecule type" value="Genomic_DNA"/>
</dbReference>